<keyword evidence="6" id="KW-1185">Reference proteome</keyword>
<dbReference type="Proteomes" id="UP000001549">
    <property type="component" value="Chromosome"/>
</dbReference>
<feature type="short sequence motif" description="HXTX 1" evidence="2">
    <location>
        <begin position="40"/>
        <end position="43"/>
    </location>
</feature>
<evidence type="ECO:0000256" key="3">
    <source>
        <dbReference type="SAM" id="MobiDB-lite"/>
    </source>
</evidence>
<dbReference type="HAMAP" id="MF_01940">
    <property type="entry name" value="RNA_CPDase"/>
    <property type="match status" value="1"/>
</dbReference>
<protein>
    <recommendedName>
        <fullName evidence="2">RNA 2',3'-cyclic phosphodiesterase</fullName>
        <shortName evidence="2">RNA 2',3'-CPDase</shortName>
        <ecNumber evidence="2">3.1.4.58</ecNumber>
    </recommendedName>
</protein>
<dbReference type="HOGENOM" id="CLU_081251_1_1_11"/>
<gene>
    <name evidence="5" type="ordered locus">FsymDg_0255</name>
</gene>
<evidence type="ECO:0000256" key="1">
    <source>
        <dbReference type="ARBA" id="ARBA00022801"/>
    </source>
</evidence>
<dbReference type="GO" id="GO:0016874">
    <property type="term" value="F:ligase activity"/>
    <property type="evidence" value="ECO:0007669"/>
    <property type="project" value="UniProtKB-KW"/>
</dbReference>
<dbReference type="InterPro" id="IPR009097">
    <property type="entry name" value="Cyclic_Pdiesterase"/>
</dbReference>
<dbReference type="GO" id="GO:0004113">
    <property type="term" value="F:2',3'-cyclic-nucleotide 3'-phosphodiesterase activity"/>
    <property type="evidence" value="ECO:0007669"/>
    <property type="project" value="InterPro"/>
</dbReference>
<keyword evidence="5" id="KW-0436">Ligase</keyword>
<dbReference type="AlphaFoldDB" id="F8B3J0"/>
<dbReference type="InterPro" id="IPR014051">
    <property type="entry name" value="Phosphoesterase_HXTX"/>
</dbReference>
<comment type="function">
    <text evidence="2">Hydrolyzes RNA 2',3'-cyclic phosphodiester to an RNA 2'-phosphomonoester.</text>
</comment>
<sequence length="202" mass="21036">MALLPPEDVLRPLADAVERLRADRSGPAVGLRWASPKSWHITLAFLGEVPAGVRPALARALARVAAEYPPAPVTISGGGRFGSRVLFAAVDERPLAPLARAVAQAARQAGADGLDPRERRGHLTLATHRPSPHRPSPHRQGRRTDAPAPAPAPADQPNLAVLVDSLAGVSARPWTATGFALMSSGSPPGPPYATTATWPLAG</sequence>
<comment type="similarity">
    <text evidence="2">Belongs to the 2H phosphoesterase superfamily. ThpR family.</text>
</comment>
<evidence type="ECO:0000259" key="4">
    <source>
        <dbReference type="Pfam" id="PF02834"/>
    </source>
</evidence>
<feature type="compositionally biased region" description="Basic residues" evidence="3">
    <location>
        <begin position="130"/>
        <end position="141"/>
    </location>
</feature>
<proteinExistence type="inferred from homology"/>
<dbReference type="eggNOG" id="COG1514">
    <property type="taxonomic scope" value="Bacteria"/>
</dbReference>
<dbReference type="InterPro" id="IPR004175">
    <property type="entry name" value="RNA_CPDase"/>
</dbReference>
<dbReference type="PANTHER" id="PTHR35561">
    <property type="entry name" value="RNA 2',3'-CYCLIC PHOSPHODIESTERASE"/>
    <property type="match status" value="1"/>
</dbReference>
<evidence type="ECO:0000313" key="5">
    <source>
        <dbReference type="EMBL" id="AEH07827.1"/>
    </source>
</evidence>
<evidence type="ECO:0000256" key="2">
    <source>
        <dbReference type="HAMAP-Rule" id="MF_01940"/>
    </source>
</evidence>
<feature type="active site" description="Proton donor" evidence="2">
    <location>
        <position position="40"/>
    </location>
</feature>
<keyword evidence="1 2" id="KW-0378">Hydrolase</keyword>
<feature type="active site" description="Proton acceptor" evidence="2">
    <location>
        <position position="122"/>
    </location>
</feature>
<dbReference type="EC" id="3.1.4.58" evidence="2"/>
<reference evidence="5 6" key="1">
    <citation type="submission" date="2011-05" db="EMBL/GenBank/DDBJ databases">
        <title>Complete sequence of chromosome of Frankia symbiont of Datisca glomerata.</title>
        <authorList>
            <consortium name="US DOE Joint Genome Institute"/>
            <person name="Lucas S."/>
            <person name="Han J."/>
            <person name="Lapidus A."/>
            <person name="Cheng J.-F."/>
            <person name="Goodwin L."/>
            <person name="Pitluck S."/>
            <person name="Peters L."/>
            <person name="Mikhailova N."/>
            <person name="Chertkov O."/>
            <person name="Teshima H."/>
            <person name="Han C."/>
            <person name="Tapia R."/>
            <person name="Land M."/>
            <person name="Hauser L."/>
            <person name="Kyrpides N."/>
            <person name="Ivanova N."/>
            <person name="Pagani I."/>
            <person name="Berry A."/>
            <person name="Pawlowski K."/>
            <person name="Persson T."/>
            <person name="Vanden Heuvel B."/>
            <person name="Benson D."/>
            <person name="Woyke T."/>
        </authorList>
    </citation>
    <scope>NUCLEOTIDE SEQUENCE [LARGE SCALE GENOMIC DNA]</scope>
    <source>
        <strain evidence="6">4085684</strain>
    </source>
</reference>
<dbReference type="PANTHER" id="PTHR35561:SF1">
    <property type="entry name" value="RNA 2',3'-CYCLIC PHOSPHODIESTERASE"/>
    <property type="match status" value="1"/>
</dbReference>
<comment type="catalytic activity">
    <reaction evidence="2">
        <text>a 3'-end 2',3'-cyclophospho-ribonucleotide-RNA + H2O = a 3'-end 2'-phospho-ribonucleotide-RNA + H(+)</text>
        <dbReference type="Rhea" id="RHEA:11828"/>
        <dbReference type="Rhea" id="RHEA-COMP:10464"/>
        <dbReference type="Rhea" id="RHEA-COMP:17353"/>
        <dbReference type="ChEBI" id="CHEBI:15377"/>
        <dbReference type="ChEBI" id="CHEBI:15378"/>
        <dbReference type="ChEBI" id="CHEBI:83064"/>
        <dbReference type="ChEBI" id="CHEBI:173113"/>
        <dbReference type="EC" id="3.1.4.58"/>
    </reaction>
</comment>
<dbReference type="Gene3D" id="3.90.1140.10">
    <property type="entry name" value="Cyclic phosphodiesterase"/>
    <property type="match status" value="1"/>
</dbReference>
<evidence type="ECO:0000313" key="6">
    <source>
        <dbReference type="Proteomes" id="UP000001549"/>
    </source>
</evidence>
<feature type="short sequence motif" description="HXTX 2" evidence="2">
    <location>
        <begin position="122"/>
        <end position="125"/>
    </location>
</feature>
<dbReference type="GO" id="GO:0008664">
    <property type="term" value="F:RNA 2',3'-cyclic 3'-phosphodiesterase activity"/>
    <property type="evidence" value="ECO:0007669"/>
    <property type="project" value="UniProtKB-EC"/>
</dbReference>
<accession>F8B3J0</accession>
<dbReference type="KEGG" id="fsy:FsymDg_0255"/>
<dbReference type="SUPFAM" id="SSF55144">
    <property type="entry name" value="LigT-like"/>
    <property type="match status" value="1"/>
</dbReference>
<name>F8B3J0_9ACTN</name>
<feature type="region of interest" description="Disordered" evidence="3">
    <location>
        <begin position="124"/>
        <end position="156"/>
    </location>
</feature>
<dbReference type="STRING" id="656024.FsymDg_0255"/>
<dbReference type="EMBL" id="CP002801">
    <property type="protein sequence ID" value="AEH07827.1"/>
    <property type="molecule type" value="Genomic_DNA"/>
</dbReference>
<dbReference type="NCBIfam" id="TIGR02258">
    <property type="entry name" value="2_5_ligase"/>
    <property type="match status" value="1"/>
</dbReference>
<feature type="domain" description="Phosphoesterase HXTX" evidence="4">
    <location>
        <begin position="6"/>
        <end position="84"/>
    </location>
</feature>
<dbReference type="Pfam" id="PF02834">
    <property type="entry name" value="LigT_PEase"/>
    <property type="match status" value="1"/>
</dbReference>
<organism evidence="5 6">
    <name type="scientific">Candidatus Protofrankia datiscae</name>
    <dbReference type="NCBI Taxonomy" id="2716812"/>
    <lineage>
        <taxon>Bacteria</taxon>
        <taxon>Bacillati</taxon>
        <taxon>Actinomycetota</taxon>
        <taxon>Actinomycetes</taxon>
        <taxon>Frankiales</taxon>
        <taxon>Frankiaceae</taxon>
        <taxon>Protofrankia</taxon>
    </lineage>
</organism>